<proteinExistence type="inferred from homology"/>
<gene>
    <name evidence="10" type="ORF">CYNAS_LOCUS3943</name>
</gene>
<dbReference type="GO" id="GO:0007076">
    <property type="term" value="P:mitotic chromosome condensation"/>
    <property type="evidence" value="ECO:0007669"/>
    <property type="project" value="InterPro"/>
</dbReference>
<evidence type="ECO:0000256" key="1">
    <source>
        <dbReference type="ARBA" id="ARBA00004286"/>
    </source>
</evidence>
<evidence type="ECO:0000256" key="3">
    <source>
        <dbReference type="ARBA" id="ARBA00022454"/>
    </source>
</evidence>
<evidence type="ECO:0000313" key="11">
    <source>
        <dbReference type="Proteomes" id="UP001176961"/>
    </source>
</evidence>
<dbReference type="PANTHER" id="PTHR14418:SF5">
    <property type="entry name" value="CONDENSIN COMPLEX SUBUNIT 3"/>
    <property type="match status" value="1"/>
</dbReference>
<keyword evidence="4" id="KW-0132">Cell division</keyword>
<dbReference type="InterPro" id="IPR025977">
    <property type="entry name" value="Cnd3_C"/>
</dbReference>
<feature type="region of interest" description="Disordered" evidence="8">
    <location>
        <begin position="1035"/>
        <end position="1139"/>
    </location>
</feature>
<dbReference type="EMBL" id="CATQJL010000001">
    <property type="protein sequence ID" value="CAJ0591960.1"/>
    <property type="molecule type" value="Genomic_DNA"/>
</dbReference>
<dbReference type="InterPro" id="IPR011989">
    <property type="entry name" value="ARM-like"/>
</dbReference>
<evidence type="ECO:0000256" key="7">
    <source>
        <dbReference type="ARBA" id="ARBA00023306"/>
    </source>
</evidence>
<dbReference type="InterPro" id="IPR016024">
    <property type="entry name" value="ARM-type_fold"/>
</dbReference>
<name>A0AA36DS36_CYLNA</name>
<keyword evidence="11" id="KW-1185">Reference proteome</keyword>
<evidence type="ECO:0000256" key="8">
    <source>
        <dbReference type="SAM" id="MobiDB-lite"/>
    </source>
</evidence>
<dbReference type="Gene3D" id="1.25.10.10">
    <property type="entry name" value="Leucine-rich Repeat Variant"/>
    <property type="match status" value="1"/>
</dbReference>
<evidence type="ECO:0000313" key="10">
    <source>
        <dbReference type="EMBL" id="CAJ0591960.1"/>
    </source>
</evidence>
<dbReference type="PANTHER" id="PTHR14418">
    <property type="entry name" value="CONDENSIN COMPLEX SUBUNIT 3-RELATED"/>
    <property type="match status" value="1"/>
</dbReference>
<organism evidence="10 11">
    <name type="scientific">Cylicocyclus nassatus</name>
    <name type="common">Nematode worm</name>
    <dbReference type="NCBI Taxonomy" id="53992"/>
    <lineage>
        <taxon>Eukaryota</taxon>
        <taxon>Metazoa</taxon>
        <taxon>Ecdysozoa</taxon>
        <taxon>Nematoda</taxon>
        <taxon>Chromadorea</taxon>
        <taxon>Rhabditida</taxon>
        <taxon>Rhabditina</taxon>
        <taxon>Rhabditomorpha</taxon>
        <taxon>Strongyloidea</taxon>
        <taxon>Strongylidae</taxon>
        <taxon>Cylicocyclus</taxon>
    </lineage>
</organism>
<feature type="domain" description="Nuclear condensin complex subunit 3 C-terminal" evidence="9">
    <location>
        <begin position="686"/>
        <end position="955"/>
    </location>
</feature>
<dbReference type="GO" id="GO:0000796">
    <property type="term" value="C:condensin complex"/>
    <property type="evidence" value="ECO:0007669"/>
    <property type="project" value="InterPro"/>
</dbReference>
<dbReference type="SUPFAM" id="SSF48371">
    <property type="entry name" value="ARM repeat"/>
    <property type="match status" value="1"/>
</dbReference>
<dbReference type="Proteomes" id="UP001176961">
    <property type="component" value="Unassembled WGS sequence"/>
</dbReference>
<evidence type="ECO:0000259" key="9">
    <source>
        <dbReference type="Pfam" id="PF12719"/>
    </source>
</evidence>
<evidence type="ECO:0000256" key="5">
    <source>
        <dbReference type="ARBA" id="ARBA00022776"/>
    </source>
</evidence>
<feature type="region of interest" description="Disordered" evidence="8">
    <location>
        <begin position="1"/>
        <end position="68"/>
    </location>
</feature>
<dbReference type="GO" id="GO:0000793">
    <property type="term" value="C:condensed chromosome"/>
    <property type="evidence" value="ECO:0007669"/>
    <property type="project" value="TreeGrafter"/>
</dbReference>
<feature type="compositionally biased region" description="Low complexity" evidence="8">
    <location>
        <begin position="37"/>
        <end position="57"/>
    </location>
</feature>
<protein>
    <recommendedName>
        <fullName evidence="9">Nuclear condensin complex subunit 3 C-terminal domain-containing protein</fullName>
    </recommendedName>
</protein>
<dbReference type="Pfam" id="PF12719">
    <property type="entry name" value="Cnd3"/>
    <property type="match status" value="1"/>
</dbReference>
<keyword evidence="7" id="KW-0131">Cell cycle</keyword>
<accession>A0AA36DS36</accession>
<keyword evidence="5" id="KW-0498">Mitosis</keyword>
<reference evidence="10" key="1">
    <citation type="submission" date="2023-07" db="EMBL/GenBank/DDBJ databases">
        <authorList>
            <consortium name="CYATHOMIX"/>
        </authorList>
    </citation>
    <scope>NUCLEOTIDE SEQUENCE</scope>
    <source>
        <strain evidence="10">N/A</strain>
    </source>
</reference>
<keyword evidence="6" id="KW-0226">DNA condensation</keyword>
<feature type="compositionally biased region" description="Polar residues" evidence="8">
    <location>
        <begin position="1082"/>
        <end position="1093"/>
    </location>
</feature>
<dbReference type="AlphaFoldDB" id="A0AA36DS36"/>
<dbReference type="GO" id="GO:0051301">
    <property type="term" value="P:cell division"/>
    <property type="evidence" value="ECO:0007669"/>
    <property type="project" value="UniProtKB-KW"/>
</dbReference>
<evidence type="ECO:0000256" key="4">
    <source>
        <dbReference type="ARBA" id="ARBA00022618"/>
    </source>
</evidence>
<dbReference type="InterPro" id="IPR027165">
    <property type="entry name" value="CND3"/>
</dbReference>
<dbReference type="GO" id="GO:0005737">
    <property type="term" value="C:cytoplasm"/>
    <property type="evidence" value="ECO:0007669"/>
    <property type="project" value="TreeGrafter"/>
</dbReference>
<sequence>MTRRRARKPSPIPEEERPSPSVSPELGFQDEIDRIINENCNENENSNDTDTISTTSSRAGSRVGSRKKRGPKIVVNKNDDVLIAFLEEKIVDAFQTVYTTTCGIAGPQYASEMLQDAFTKVQELGDDDKPRIKKIFFEKIETRLCFMVEALTSLDNRRRVFRFLADFFVHQWRKGIPDFLEFVIQFCEELSICEDPIVRQNACTLTGFVLGAGRGQCDIGTARALSVDYRRRLYEILLSRQIDKSGAVRREVILSVADIQDDEIPNDFPEALERSPKDMILMGLRDSVADCRLTAAFALNVIVPEHADYIIELASFDPATNVRVVAIRQLATLPLTFFTEQQRMDLLRGVVFEDEPSIVDVLYNVLISEWLKFIHRVQEKRNRRRVHCVEVEGSVTYIKEEVDDSDIMNLSQNLRDLRTDHGYGSAALGLLVMLDFCDDPEAEPLTRRVLFVVFDVIREKLQLEHSQLTHFISSLVNDNTHPEVLSTHNYRTLLNDSLSGTDQAQYAFFWRTLIEYCAERTDSESERMECIYMLAPPLAEMCQMVQRLKTRYEPSSDIYCLDEGATQICDIQQIALLHLLGILRHLDHKDEIGMSEWRSLLLLILRDQFWSKEITDCAMNDLADFFFDEKPEPFLATLHDFIIEAITNAPSPSEMNGGGESPNSRPKRPRRSLDLHQADERTRRFCMQITHSMLRTGVFTKFSPILQKLYEDIISPCLSTENIQLRIWAMESAALLGALDQQIAAEILPSTATAIESDEEALKISVIDVVADLIVTHGCREVLSWCRSAAGDSDNGRSFINELIDIVMCKKTGPLLCIKACECLAKIVIVESLSTEDNYLVEALAALISRMFHAFTVKMPAVKNCLECFFGMYPAVSRKNQLLLIATFHELMSHIRNASGDEFVLRINIADALNLIVNSTSRVLLRNSSDRKEGSVQPLFMRELLSYANENPEDTCSLLYWETAAALELNEFSLDQLKETQNFITENMEMMIANAGLKSKVASEIKGLLRHVENALATYSLRKAEELEGDDRLTELRDKFGRTPGRGKRRTPKTSNSTPVRSSKLSVTKKKKTSTSAKKTTQQLLERQETPSPLSVAGSLVTPVARTRPLLSRSAKQAAVTKTRRWLFEKNDNSDDESQ</sequence>
<comment type="subcellular location">
    <subcellularLocation>
        <location evidence="1">Chromosome</location>
    </subcellularLocation>
</comment>
<feature type="region of interest" description="Disordered" evidence="8">
    <location>
        <begin position="649"/>
        <end position="674"/>
    </location>
</feature>
<comment type="caution">
    <text evidence="10">The sequence shown here is derived from an EMBL/GenBank/DDBJ whole genome shotgun (WGS) entry which is preliminary data.</text>
</comment>
<keyword evidence="3" id="KW-0158">Chromosome</keyword>
<evidence type="ECO:0000256" key="6">
    <source>
        <dbReference type="ARBA" id="ARBA00023067"/>
    </source>
</evidence>
<evidence type="ECO:0000256" key="2">
    <source>
        <dbReference type="ARBA" id="ARBA00006533"/>
    </source>
</evidence>
<comment type="similarity">
    <text evidence="2">Belongs to the CND3 (condensin subunit 3) family.</text>
</comment>